<reference evidence="2 3" key="1">
    <citation type="journal article" date="2004" name="Proc. Natl. Acad. Sci. U.S.A.">
        <title>Structural flexibility in the Burkholderia mallei genome.</title>
        <authorList>
            <person name="Nierman W.C."/>
            <person name="DeShazer D."/>
            <person name="Kim H.S."/>
            <person name="Tettelin H."/>
            <person name="Nelson K.E."/>
            <person name="Feldblyum T."/>
            <person name="Ulrich R.L."/>
            <person name="Ronning C.M."/>
            <person name="Brinkac L.M."/>
            <person name="Daugherty S.C."/>
            <person name="Davidsen T.D."/>
            <person name="Deboy R.T."/>
            <person name="Dimitrov G."/>
            <person name="Dodson R.J."/>
            <person name="Durkin A.S."/>
            <person name="Gwinn M.L."/>
            <person name="Haft D.H."/>
            <person name="Khouri H."/>
            <person name="Kolonay J.F."/>
            <person name="Madupu R."/>
            <person name="Mohammoud Y."/>
            <person name="Nelson W.C."/>
            <person name="Radune D."/>
            <person name="Romero C.M."/>
            <person name="Sarria S."/>
            <person name="Selengut J."/>
            <person name="Shamblin C."/>
            <person name="Sullivan S.A."/>
            <person name="White O."/>
            <person name="Yu Y."/>
            <person name="Zafar N."/>
            <person name="Zhou L."/>
            <person name="Fraser C.M."/>
        </authorList>
    </citation>
    <scope>NUCLEOTIDE SEQUENCE [LARGE SCALE GENOMIC DNA]</scope>
    <source>
        <strain evidence="2 3">ATCC 23344</strain>
    </source>
</reference>
<organism evidence="2 3">
    <name type="scientific">Burkholderia mallei (strain ATCC 23344)</name>
    <dbReference type="NCBI Taxonomy" id="243160"/>
    <lineage>
        <taxon>Bacteria</taxon>
        <taxon>Pseudomonadati</taxon>
        <taxon>Pseudomonadota</taxon>
        <taxon>Betaproteobacteria</taxon>
        <taxon>Burkholderiales</taxon>
        <taxon>Burkholderiaceae</taxon>
        <taxon>Burkholderia</taxon>
        <taxon>pseudomallei group</taxon>
    </lineage>
</organism>
<accession>A0A0H2WK96</accession>
<dbReference type="AlphaFoldDB" id="A0A0H2WK96"/>
<gene>
    <name evidence="2" type="ordered locus">BMA0621</name>
</gene>
<protein>
    <submittedName>
        <fullName evidence="2">Uncharacterized protein</fullName>
    </submittedName>
</protein>
<keyword evidence="3" id="KW-1185">Reference proteome</keyword>
<evidence type="ECO:0000313" key="3">
    <source>
        <dbReference type="Proteomes" id="UP000006693"/>
    </source>
</evidence>
<feature type="compositionally biased region" description="Basic and acidic residues" evidence="1">
    <location>
        <begin position="23"/>
        <end position="32"/>
    </location>
</feature>
<evidence type="ECO:0000256" key="1">
    <source>
        <dbReference type="SAM" id="MobiDB-lite"/>
    </source>
</evidence>
<dbReference type="KEGG" id="bma:BMA0621"/>
<sequence length="32" mass="3691">MADARRRDAPMFRYSDHNPGSARDPDRDLDAD</sequence>
<feature type="region of interest" description="Disordered" evidence="1">
    <location>
        <begin position="1"/>
        <end position="32"/>
    </location>
</feature>
<evidence type="ECO:0000313" key="2">
    <source>
        <dbReference type="EMBL" id="AAU49711.1"/>
    </source>
</evidence>
<dbReference type="Proteomes" id="UP000006693">
    <property type="component" value="Chromosome 1"/>
</dbReference>
<feature type="compositionally biased region" description="Basic and acidic residues" evidence="1">
    <location>
        <begin position="1"/>
        <end position="16"/>
    </location>
</feature>
<proteinExistence type="predicted"/>
<dbReference type="EMBL" id="CP000010">
    <property type="protein sequence ID" value="AAU49711.1"/>
    <property type="molecule type" value="Genomic_DNA"/>
</dbReference>
<name>A0A0H2WK96_BURMA</name>
<dbReference type="HOGENOM" id="CLU_3388468_0_0_4"/>